<evidence type="ECO:0000259" key="3">
    <source>
        <dbReference type="Pfam" id="PF14159"/>
    </source>
</evidence>
<keyword evidence="2" id="KW-0812">Transmembrane</keyword>
<evidence type="ECO:0000313" key="4">
    <source>
        <dbReference type="EMBL" id="PXF48588.1"/>
    </source>
</evidence>
<evidence type="ECO:0000256" key="2">
    <source>
        <dbReference type="SAM" id="Phobius"/>
    </source>
</evidence>
<gene>
    <name evidence="4" type="ORF">BWQ96_01757</name>
</gene>
<dbReference type="Pfam" id="PF14159">
    <property type="entry name" value="CAAD"/>
    <property type="match status" value="1"/>
</dbReference>
<keyword evidence="2" id="KW-0472">Membrane</keyword>
<keyword evidence="2" id="KW-1133">Transmembrane helix</keyword>
<evidence type="ECO:0000313" key="5">
    <source>
        <dbReference type="Proteomes" id="UP000247409"/>
    </source>
</evidence>
<comment type="caution">
    <text evidence="4">The sequence shown here is derived from an EMBL/GenBank/DDBJ whole genome shotgun (WGS) entry which is preliminary data.</text>
</comment>
<evidence type="ECO:0000256" key="1">
    <source>
        <dbReference type="ARBA" id="ARBA00004141"/>
    </source>
</evidence>
<feature type="transmembrane region" description="Helical" evidence="2">
    <location>
        <begin position="122"/>
        <end position="139"/>
    </location>
</feature>
<sequence>MTSSAFVVAITFRLRSPLTRRGDLRVHRQYGLAQSNVVRRPCIVGMSEEQPPNKGQSELSLEYYTKELSGVGEKASATAQALLDDLAARPEYYLNVFGVLFGLVLSAIVLSATMFALEALPIIPDVLRIIGLVYLFWFLKKYLFSGNERKRLGNDIDEFVAGVRGPVVNNIRTEQLTDTET</sequence>
<comment type="subcellular location">
    <subcellularLocation>
        <location evidence="1">Membrane</location>
        <topology evidence="1">Multi-pass membrane protein</topology>
    </subcellularLocation>
</comment>
<reference evidence="4 5" key="1">
    <citation type="journal article" date="2018" name="Mol. Biol. Evol.">
        <title>Analysis of the draft genome of the red seaweed Gracilariopsis chorda provides insights into genome size evolution in Rhodophyta.</title>
        <authorList>
            <person name="Lee J."/>
            <person name="Yang E.C."/>
            <person name="Graf L."/>
            <person name="Yang J.H."/>
            <person name="Qiu H."/>
            <person name="Zel Zion U."/>
            <person name="Chan C.X."/>
            <person name="Stephens T.G."/>
            <person name="Weber A.P.M."/>
            <person name="Boo G.H."/>
            <person name="Boo S.M."/>
            <person name="Kim K.M."/>
            <person name="Shin Y."/>
            <person name="Jung M."/>
            <person name="Lee S.J."/>
            <person name="Yim H.S."/>
            <person name="Lee J.H."/>
            <person name="Bhattacharya D."/>
            <person name="Yoon H.S."/>
        </authorList>
    </citation>
    <scope>NUCLEOTIDE SEQUENCE [LARGE SCALE GENOMIC DNA]</scope>
    <source>
        <strain evidence="4 5">SKKU-2015</strain>
        <tissue evidence="4">Whole body</tissue>
    </source>
</reference>
<protein>
    <submittedName>
        <fullName evidence="4">Protein CURVATURE THYLAKOID 1A, chloroplastic</fullName>
    </submittedName>
</protein>
<name>A0A2V3J2F5_9FLOR</name>
<feature type="domain" description="Cyanobacterial aminoacyl-tRNA synthetase CAAD" evidence="3">
    <location>
        <begin position="89"/>
        <end position="165"/>
    </location>
</feature>
<accession>A0A2V3J2F5</accession>
<dbReference type="GO" id="GO:0016020">
    <property type="term" value="C:membrane"/>
    <property type="evidence" value="ECO:0007669"/>
    <property type="project" value="UniProtKB-SubCell"/>
</dbReference>
<dbReference type="EMBL" id="NBIV01000013">
    <property type="protein sequence ID" value="PXF48588.1"/>
    <property type="molecule type" value="Genomic_DNA"/>
</dbReference>
<dbReference type="InterPro" id="IPR025564">
    <property type="entry name" value="CAAD_dom"/>
</dbReference>
<feature type="transmembrane region" description="Helical" evidence="2">
    <location>
        <begin position="92"/>
        <end position="116"/>
    </location>
</feature>
<proteinExistence type="predicted"/>
<dbReference type="OrthoDB" id="2014299at2759"/>
<keyword evidence="5" id="KW-1185">Reference proteome</keyword>
<organism evidence="4 5">
    <name type="scientific">Gracilariopsis chorda</name>
    <dbReference type="NCBI Taxonomy" id="448386"/>
    <lineage>
        <taxon>Eukaryota</taxon>
        <taxon>Rhodophyta</taxon>
        <taxon>Florideophyceae</taxon>
        <taxon>Rhodymeniophycidae</taxon>
        <taxon>Gracilariales</taxon>
        <taxon>Gracilariaceae</taxon>
        <taxon>Gracilariopsis</taxon>
    </lineage>
</organism>
<dbReference type="Proteomes" id="UP000247409">
    <property type="component" value="Unassembled WGS sequence"/>
</dbReference>
<dbReference type="AlphaFoldDB" id="A0A2V3J2F5"/>